<dbReference type="EMBL" id="JASBWR010000093">
    <property type="protein sequence ID" value="KAJ9096511.1"/>
    <property type="molecule type" value="Genomic_DNA"/>
</dbReference>
<reference evidence="1" key="1">
    <citation type="submission" date="2023-04" db="EMBL/GenBank/DDBJ databases">
        <title>Draft Genome sequencing of Naganishia species isolated from polar environments using Oxford Nanopore Technology.</title>
        <authorList>
            <person name="Leo P."/>
            <person name="Venkateswaran K."/>
        </authorList>
    </citation>
    <scope>NUCLEOTIDE SEQUENCE</scope>
    <source>
        <strain evidence="1">MNA-CCFEE 5261</strain>
    </source>
</reference>
<organism evidence="1 2">
    <name type="scientific">Naganishia cerealis</name>
    <dbReference type="NCBI Taxonomy" id="610337"/>
    <lineage>
        <taxon>Eukaryota</taxon>
        <taxon>Fungi</taxon>
        <taxon>Dikarya</taxon>
        <taxon>Basidiomycota</taxon>
        <taxon>Agaricomycotina</taxon>
        <taxon>Tremellomycetes</taxon>
        <taxon>Filobasidiales</taxon>
        <taxon>Filobasidiaceae</taxon>
        <taxon>Naganishia</taxon>
    </lineage>
</organism>
<protein>
    <submittedName>
        <fullName evidence="1">Uncharacterized protein</fullName>
    </submittedName>
</protein>
<dbReference type="Proteomes" id="UP001241377">
    <property type="component" value="Unassembled WGS sequence"/>
</dbReference>
<sequence>MHFEPATREFEQWLARQNITILPKVAIADLRHQFQGRGLVATEDIVPEEELFLIPRLSILNVENSQLLVDKPDIRDNLLALTHWEQLTIVLLYELEVLKSKSRWVPYFNVLPIKDTDNLEFNQLMFWTDAELKLLSPSLIVERVGKDVAEGVYEKLFPAYVSQQLQLPELAEVTLQTYNRVASIIMSYSFDVEKFDPESNGDSDEPMDMENAEELLELNFFKSMIPLADTLNADTKLHNASLVYTPDSLVMIAIKPIPKGNQIYNTYSDHPNSEILRRYGYVEWNGSEHDFGEVPLSLIKDYFVSRGQFTAKYVDELLSIMSQIVDNDESGRWADIVLDSYDCFVSREVIIEFIFIIQVLTVLASINSLNSMEHLSDESKYQLVSRVFKKCYKLIESGKLTKCFEQTYKDILDLRLKQYPKAAAEEFTSDPKHDRASLAMAVLRSEYKSFKNCSDTNAVFRKGDVKYSFVLDEAFIKSIVNKKFLDELH</sequence>
<keyword evidence="2" id="KW-1185">Reference proteome</keyword>
<comment type="caution">
    <text evidence="1">The sequence shown here is derived from an EMBL/GenBank/DDBJ whole genome shotgun (WGS) entry which is preliminary data.</text>
</comment>
<name>A0ACC2VCE2_9TREE</name>
<proteinExistence type="predicted"/>
<evidence type="ECO:0000313" key="2">
    <source>
        <dbReference type="Proteomes" id="UP001241377"/>
    </source>
</evidence>
<gene>
    <name evidence="1" type="ORF">QFC19_007165</name>
</gene>
<accession>A0ACC2VCE2</accession>
<evidence type="ECO:0000313" key="1">
    <source>
        <dbReference type="EMBL" id="KAJ9096511.1"/>
    </source>
</evidence>